<dbReference type="PROSITE" id="PS50262">
    <property type="entry name" value="G_PROTEIN_RECEP_F1_2"/>
    <property type="match status" value="1"/>
</dbReference>
<gene>
    <name evidence="14" type="ORF">GDO86_006711</name>
</gene>
<feature type="domain" description="G-protein coupled receptors family 1 profile" evidence="13">
    <location>
        <begin position="37"/>
        <end position="286"/>
    </location>
</feature>
<evidence type="ECO:0000256" key="1">
    <source>
        <dbReference type="ARBA" id="ARBA00004651"/>
    </source>
</evidence>
<dbReference type="Proteomes" id="UP000812440">
    <property type="component" value="Chromosome 3"/>
</dbReference>
<evidence type="ECO:0000256" key="7">
    <source>
        <dbReference type="ARBA" id="ARBA00023040"/>
    </source>
</evidence>
<dbReference type="PANTHER" id="PTHR26452">
    <property type="entry name" value="OLFACTORY RECEPTOR"/>
    <property type="match status" value="1"/>
</dbReference>
<dbReference type="FunFam" id="1.10.1220.70:FF:000001">
    <property type="entry name" value="Olfactory receptor"/>
    <property type="match status" value="1"/>
</dbReference>
<comment type="similarity">
    <text evidence="2 11">Belongs to the G-protein coupled receptor 1 family.</text>
</comment>
<keyword evidence="15" id="KW-1185">Reference proteome</keyword>
<accession>A0A8T2JCN7</accession>
<protein>
    <recommendedName>
        <fullName evidence="12">Olfactory receptor</fullName>
    </recommendedName>
</protein>
<dbReference type="InterPro" id="IPR000725">
    <property type="entry name" value="Olfact_rcpt"/>
</dbReference>
<reference evidence="14" key="1">
    <citation type="thesis" date="2020" institute="ProQuest LLC" country="789 East Eisenhower Parkway, Ann Arbor, MI, USA">
        <title>Comparative Genomics and Chromosome Evolution.</title>
        <authorList>
            <person name="Mudd A.B."/>
        </authorList>
    </citation>
    <scope>NUCLEOTIDE SEQUENCE</scope>
    <source>
        <strain evidence="14">Female2</strain>
        <tissue evidence="14">Blood</tissue>
    </source>
</reference>
<comment type="caution">
    <text evidence="14">The sequence shown here is derived from an EMBL/GenBank/DDBJ whole genome shotgun (WGS) entry which is preliminary data.</text>
</comment>
<feature type="transmembrane region" description="Helical" evidence="12">
    <location>
        <begin position="20"/>
        <end position="44"/>
    </location>
</feature>
<dbReference type="PRINTS" id="PR00237">
    <property type="entry name" value="GPCRRHODOPSN"/>
</dbReference>
<keyword evidence="10 11" id="KW-0807">Transducer</keyword>
<proteinExistence type="inferred from homology"/>
<sequence>MNGNGSEFHLLAFFVYKDSYIGLSTGVLLMYLLAVVGNMIIIFLVCMTSTLHNPMYFFLCNLAIQDIIYVSAVLPKLFVITVTGNNSISFPCCIAQMFLFAFCVGTEFFLLTSMAYDRYVAICIPLHYFFIMNKRLCVILACLSWIFAALNSLMHSLMMLNLSFCNVQFLNHFFCDVKTMLRVSCTNTKNTQTLIFVEGVVLGFIPFLLILISYVYIVSTILKIRNMSGRQKAFSSCSSHLTVVVLFCGTFLCLNLKPDSHLTEEQDKMLSLLYIAVVPALNPLVYSLRNKEVLKALKKQLMRNVNHY</sequence>
<evidence type="ECO:0000313" key="15">
    <source>
        <dbReference type="Proteomes" id="UP000812440"/>
    </source>
</evidence>
<keyword evidence="8 12" id="KW-0472">Membrane</keyword>
<evidence type="ECO:0000256" key="2">
    <source>
        <dbReference type="ARBA" id="ARBA00010663"/>
    </source>
</evidence>
<keyword evidence="3 12" id="KW-1003">Cell membrane</keyword>
<dbReference type="FunFam" id="1.20.1070.10:FF:000008">
    <property type="entry name" value="Olfactory receptor"/>
    <property type="match status" value="1"/>
</dbReference>
<dbReference type="GO" id="GO:0004930">
    <property type="term" value="F:G protein-coupled receptor activity"/>
    <property type="evidence" value="ECO:0007669"/>
    <property type="project" value="UniProtKB-KW"/>
</dbReference>
<dbReference type="InterPro" id="IPR000276">
    <property type="entry name" value="GPCR_Rhodpsn"/>
</dbReference>
<evidence type="ECO:0000256" key="12">
    <source>
        <dbReference type="RuleBase" id="RU363047"/>
    </source>
</evidence>
<feature type="transmembrane region" description="Helical" evidence="12">
    <location>
        <begin position="194"/>
        <end position="217"/>
    </location>
</feature>
<keyword evidence="9 11" id="KW-0675">Receptor</keyword>
<evidence type="ECO:0000256" key="4">
    <source>
        <dbReference type="ARBA" id="ARBA00022692"/>
    </source>
</evidence>
<dbReference type="InterPro" id="IPR050516">
    <property type="entry name" value="Olfactory_GPCR"/>
</dbReference>
<evidence type="ECO:0000256" key="10">
    <source>
        <dbReference type="ARBA" id="ARBA00023224"/>
    </source>
</evidence>
<comment type="subcellular location">
    <subcellularLocation>
        <location evidence="1 12">Cell membrane</location>
        <topology evidence="1 12">Multi-pass membrane protein</topology>
    </subcellularLocation>
</comment>
<evidence type="ECO:0000256" key="11">
    <source>
        <dbReference type="RuleBase" id="RU000688"/>
    </source>
</evidence>
<feature type="transmembrane region" description="Helical" evidence="12">
    <location>
        <begin position="136"/>
        <end position="154"/>
    </location>
</feature>
<feature type="transmembrane region" description="Helical" evidence="12">
    <location>
        <begin position="269"/>
        <end position="288"/>
    </location>
</feature>
<dbReference type="GO" id="GO:0005886">
    <property type="term" value="C:plasma membrane"/>
    <property type="evidence" value="ECO:0007669"/>
    <property type="project" value="UniProtKB-SubCell"/>
</dbReference>
<dbReference type="InterPro" id="IPR017452">
    <property type="entry name" value="GPCR_Rhodpsn_7TM"/>
</dbReference>
<evidence type="ECO:0000256" key="6">
    <source>
        <dbReference type="ARBA" id="ARBA00022989"/>
    </source>
</evidence>
<feature type="transmembrane region" description="Helical" evidence="12">
    <location>
        <begin position="56"/>
        <end position="74"/>
    </location>
</feature>
<evidence type="ECO:0000256" key="3">
    <source>
        <dbReference type="ARBA" id="ARBA00022475"/>
    </source>
</evidence>
<dbReference type="CDD" id="cd13954">
    <property type="entry name" value="7tmA_OR"/>
    <property type="match status" value="1"/>
</dbReference>
<organism evidence="14 15">
    <name type="scientific">Hymenochirus boettgeri</name>
    <name type="common">Congo dwarf clawed frog</name>
    <dbReference type="NCBI Taxonomy" id="247094"/>
    <lineage>
        <taxon>Eukaryota</taxon>
        <taxon>Metazoa</taxon>
        <taxon>Chordata</taxon>
        <taxon>Craniata</taxon>
        <taxon>Vertebrata</taxon>
        <taxon>Euteleostomi</taxon>
        <taxon>Amphibia</taxon>
        <taxon>Batrachia</taxon>
        <taxon>Anura</taxon>
        <taxon>Pipoidea</taxon>
        <taxon>Pipidae</taxon>
        <taxon>Pipinae</taxon>
        <taxon>Hymenochirus</taxon>
    </lineage>
</organism>
<evidence type="ECO:0000256" key="8">
    <source>
        <dbReference type="ARBA" id="ARBA00023136"/>
    </source>
</evidence>
<keyword evidence="7 11" id="KW-0297">G-protein coupled receptor</keyword>
<dbReference type="SUPFAM" id="SSF81321">
    <property type="entry name" value="Family A G protein-coupled receptor-like"/>
    <property type="match status" value="1"/>
</dbReference>
<dbReference type="EMBL" id="JAACNH010000006">
    <property type="protein sequence ID" value="KAG8441070.1"/>
    <property type="molecule type" value="Genomic_DNA"/>
</dbReference>
<dbReference type="PRINTS" id="PR00245">
    <property type="entry name" value="OLFACTORYR"/>
</dbReference>
<evidence type="ECO:0000313" key="14">
    <source>
        <dbReference type="EMBL" id="KAG8441070.1"/>
    </source>
</evidence>
<dbReference type="Pfam" id="PF13853">
    <property type="entry name" value="7tm_4"/>
    <property type="match status" value="1"/>
</dbReference>
<name>A0A8T2JCN7_9PIPI</name>
<evidence type="ECO:0000256" key="9">
    <source>
        <dbReference type="ARBA" id="ARBA00023170"/>
    </source>
</evidence>
<dbReference type="Gene3D" id="1.20.1070.10">
    <property type="entry name" value="Rhodopsin 7-helix transmembrane proteins"/>
    <property type="match status" value="1"/>
</dbReference>
<dbReference type="PROSITE" id="PS00237">
    <property type="entry name" value="G_PROTEIN_RECEP_F1_1"/>
    <property type="match status" value="1"/>
</dbReference>
<evidence type="ECO:0000256" key="5">
    <source>
        <dbReference type="ARBA" id="ARBA00022725"/>
    </source>
</evidence>
<dbReference type="OrthoDB" id="9836137at2759"/>
<dbReference type="GO" id="GO:0004984">
    <property type="term" value="F:olfactory receptor activity"/>
    <property type="evidence" value="ECO:0007669"/>
    <property type="project" value="InterPro"/>
</dbReference>
<evidence type="ECO:0000259" key="13">
    <source>
        <dbReference type="PROSITE" id="PS50262"/>
    </source>
</evidence>
<keyword evidence="6 12" id="KW-1133">Transmembrane helix</keyword>
<feature type="transmembrane region" description="Helical" evidence="12">
    <location>
        <begin position="238"/>
        <end position="257"/>
    </location>
</feature>
<keyword evidence="5 12" id="KW-0552">Olfaction</keyword>
<dbReference type="AlphaFoldDB" id="A0A8T2JCN7"/>
<feature type="transmembrane region" description="Helical" evidence="12">
    <location>
        <begin position="94"/>
        <end position="116"/>
    </location>
</feature>
<keyword evidence="12" id="KW-0716">Sensory transduction</keyword>
<keyword evidence="4 11" id="KW-0812">Transmembrane</keyword>